<dbReference type="GO" id="GO:0009072">
    <property type="term" value="P:aromatic amino acid metabolic process"/>
    <property type="evidence" value="ECO:0007669"/>
    <property type="project" value="InterPro"/>
</dbReference>
<evidence type="ECO:0000259" key="8">
    <source>
        <dbReference type="PROSITE" id="PS51410"/>
    </source>
</evidence>
<protein>
    <submittedName>
        <fullName evidence="9">Aromatic amino acid hydroxylase</fullName>
    </submittedName>
</protein>
<feature type="binding site" evidence="7">
    <location>
        <position position="218"/>
    </location>
    <ligand>
        <name>Fe cation</name>
        <dbReference type="ChEBI" id="CHEBI:24875"/>
    </ligand>
</feature>
<sequence length="567" mass="63435">MSFVSLQTKKIPPHLKRYIARQKYERYTPIDQAVWRYVMRQNVHFFKERAHAAYQDGLAKTGILIERIPRIEEMDQCLSPFGWGAVPIDGLIPGVAFFEFQANGLLPIATDIRTLGHIAYTPAPDIIHEAAGHAPILSDETYARYVKTFGKIGAKALASREENEVFQATRRLTQVMENPESTPDDIRKAEQELQEKRAAATTVSEATLISRLYWWTVEYGLIGDCDNPKIYGAGLLSSIGEGQHCLSDQVRKLPFDLETCIATDYDVTRPQPQLFVCRDFEQLIDAVETFSARMAFRTGGTEGLQKAIASGDVATVEYNTGLQVSGVFTHMIRDDRGEAVYMKTTGPTALAFHGNELPRQGTKRHASGFGAPIGRVVKQNGSGEPGSTIDWHWESGLRVTGRVSDRIEEHSHPLLLTLTDCTVTYRGETLFHPDWGEYDLVIGREIVSVFAGAADPGKYYADEAEPKLDEEPVPSYSTLDHLYQAVREIREGKTSVEALPSIARTLDDICPGDWLLRLEILEICRDKGIYRLLADRIQHELEQLGQDDPSLHSLITNGMRLLNRGNS</sequence>
<evidence type="ECO:0000256" key="1">
    <source>
        <dbReference type="ARBA" id="ARBA00001954"/>
    </source>
</evidence>
<dbReference type="InterPro" id="IPR001273">
    <property type="entry name" value="ArAA_hydroxylase"/>
</dbReference>
<evidence type="ECO:0000256" key="2">
    <source>
        <dbReference type="ARBA" id="ARBA00009712"/>
    </source>
</evidence>
<organism evidence="9 10">
    <name type="scientific">Thermoactinomyces daqus</name>
    <dbReference type="NCBI Taxonomy" id="1329516"/>
    <lineage>
        <taxon>Bacteria</taxon>
        <taxon>Bacillati</taxon>
        <taxon>Bacillota</taxon>
        <taxon>Bacilli</taxon>
        <taxon>Bacillales</taxon>
        <taxon>Thermoactinomycetaceae</taxon>
        <taxon>Thermoactinomyces</taxon>
    </lineage>
</organism>
<comment type="similarity">
    <text evidence="2">Belongs to the biopterin-dependent aromatic amino acid hydroxylase family.</text>
</comment>
<feature type="domain" description="Biopterin-dependent aromatic amino acid hydroxylase family profile" evidence="8">
    <location>
        <begin position="1"/>
        <end position="340"/>
    </location>
</feature>
<dbReference type="NCBIfam" id="NF010657">
    <property type="entry name" value="PRK14056.1"/>
    <property type="match status" value="1"/>
</dbReference>
<feature type="binding site" evidence="7">
    <location>
        <position position="133"/>
    </location>
    <ligand>
        <name>Fe cation</name>
        <dbReference type="ChEBI" id="CHEBI:24875"/>
    </ligand>
</feature>
<dbReference type="Proteomes" id="UP000530514">
    <property type="component" value="Unassembled WGS sequence"/>
</dbReference>
<accession>A0A7W1XBY3</accession>
<dbReference type="Gene3D" id="1.20.58.690">
    <property type="match status" value="1"/>
</dbReference>
<dbReference type="RefSeq" id="WP_033102288.1">
    <property type="nucleotide sequence ID" value="NZ_JACEIP010000023.1"/>
</dbReference>
<name>A0A7W1XBY3_9BACL</name>
<dbReference type="InterPro" id="IPR036951">
    <property type="entry name" value="ArAA_hydroxylase_sf"/>
</dbReference>
<evidence type="ECO:0000256" key="3">
    <source>
        <dbReference type="ARBA" id="ARBA00022723"/>
    </source>
</evidence>
<keyword evidence="5 7" id="KW-0408">Iron</keyword>
<dbReference type="PANTHER" id="PTHR11473">
    <property type="entry name" value="AROMATIC AMINO ACID HYDROXYLASE"/>
    <property type="match status" value="1"/>
</dbReference>
<dbReference type="SUPFAM" id="SSF56534">
    <property type="entry name" value="Aromatic aminoacid monoxygenases, catalytic and oligomerization domains"/>
    <property type="match status" value="1"/>
</dbReference>
<keyword evidence="3 7" id="KW-0479">Metal-binding</keyword>
<dbReference type="PROSITE" id="PS51410">
    <property type="entry name" value="BH4_AAA_HYDROXYL_2"/>
    <property type="match status" value="1"/>
</dbReference>
<dbReference type="AlphaFoldDB" id="A0A7W1XBY3"/>
<dbReference type="GO" id="GO:0005506">
    <property type="term" value="F:iron ion binding"/>
    <property type="evidence" value="ECO:0007669"/>
    <property type="project" value="InterPro"/>
</dbReference>
<reference evidence="9 10" key="1">
    <citation type="submission" date="2020-07" db="EMBL/GenBank/DDBJ databases">
        <authorList>
            <person name="Feng H."/>
        </authorList>
    </citation>
    <scope>NUCLEOTIDE SEQUENCE [LARGE SCALE GENOMIC DNA]</scope>
    <source>
        <strain evidence="10">s-11</strain>
    </source>
</reference>
<dbReference type="CDD" id="cd00361">
    <property type="entry name" value="arom_aa_hydroxylase"/>
    <property type="match status" value="1"/>
</dbReference>
<feature type="binding site" evidence="7">
    <location>
        <position position="128"/>
    </location>
    <ligand>
        <name>Fe cation</name>
        <dbReference type="ChEBI" id="CHEBI:24875"/>
    </ligand>
</feature>
<dbReference type="EMBL" id="JACEIP010000023">
    <property type="protein sequence ID" value="MBA4543880.1"/>
    <property type="molecule type" value="Genomic_DNA"/>
</dbReference>
<keyword evidence="10" id="KW-1185">Reference proteome</keyword>
<evidence type="ECO:0000256" key="7">
    <source>
        <dbReference type="PIRSR" id="PIRSR601273-2"/>
    </source>
</evidence>
<evidence type="ECO:0000313" key="9">
    <source>
        <dbReference type="EMBL" id="MBA4543880.1"/>
    </source>
</evidence>
<evidence type="ECO:0000256" key="5">
    <source>
        <dbReference type="ARBA" id="ARBA00023004"/>
    </source>
</evidence>
<gene>
    <name evidence="9" type="ORF">H1164_13380</name>
</gene>
<dbReference type="PANTHER" id="PTHR11473:SF24">
    <property type="entry name" value="PHENYLALANINE-4-HYDROXYLASE"/>
    <property type="match status" value="1"/>
</dbReference>
<dbReference type="OrthoDB" id="9780502at2"/>
<dbReference type="GO" id="GO:0016714">
    <property type="term" value="F:oxidoreductase activity, acting on paired donors, with incorporation or reduction of molecular oxygen, reduced pteridine as one donor, and incorporation of one atom of oxygen"/>
    <property type="evidence" value="ECO:0007669"/>
    <property type="project" value="InterPro"/>
</dbReference>
<dbReference type="InterPro" id="IPR019774">
    <property type="entry name" value="Aromatic-AA_hydroxylase_C"/>
</dbReference>
<keyword evidence="4" id="KW-0560">Oxidoreductase</keyword>
<dbReference type="Pfam" id="PF00351">
    <property type="entry name" value="Biopterin_H"/>
    <property type="match status" value="2"/>
</dbReference>
<keyword evidence="6" id="KW-0503">Monooxygenase</keyword>
<evidence type="ECO:0000256" key="4">
    <source>
        <dbReference type="ARBA" id="ARBA00023002"/>
    </source>
</evidence>
<proteinExistence type="inferred from homology"/>
<dbReference type="Gene3D" id="1.10.800.10">
    <property type="entry name" value="Aromatic amino acid hydroxylase"/>
    <property type="match status" value="1"/>
</dbReference>
<comment type="caution">
    <text evidence="9">The sequence shown here is derived from an EMBL/GenBank/DDBJ whole genome shotgun (WGS) entry which is preliminary data.</text>
</comment>
<evidence type="ECO:0000256" key="6">
    <source>
        <dbReference type="ARBA" id="ARBA00023033"/>
    </source>
</evidence>
<evidence type="ECO:0000313" key="10">
    <source>
        <dbReference type="Proteomes" id="UP000530514"/>
    </source>
</evidence>
<dbReference type="InterPro" id="IPR036329">
    <property type="entry name" value="Aro-AA_hydroxylase_C_sf"/>
</dbReference>
<comment type="cofactor">
    <cofactor evidence="1 7">
        <name>Fe(2+)</name>
        <dbReference type="ChEBI" id="CHEBI:29033"/>
    </cofactor>
</comment>